<dbReference type="SMART" id="SM00320">
    <property type="entry name" value="WD40"/>
    <property type="match status" value="8"/>
</dbReference>
<dbReference type="InterPro" id="IPR001094">
    <property type="entry name" value="Flavdoxin-like"/>
</dbReference>
<dbReference type="InterPro" id="IPR050340">
    <property type="entry name" value="Cytosolic_Fe-S_CAF"/>
</dbReference>
<keyword evidence="4" id="KW-0408">Iron</keyword>
<dbReference type="InterPro" id="IPR004108">
    <property type="entry name" value="Fe_hydrogenase_lsu_C"/>
</dbReference>
<evidence type="ECO:0000313" key="9">
    <source>
        <dbReference type="EMBL" id="KAJ6227214.1"/>
    </source>
</evidence>
<dbReference type="Pfam" id="PF00037">
    <property type="entry name" value="Fer4"/>
    <property type="match status" value="1"/>
</dbReference>
<dbReference type="InterPro" id="IPR036010">
    <property type="entry name" value="2Fe-2S_ferredoxin-like_sf"/>
</dbReference>
<name>A0ABQ8X3W2_9EUKA</name>
<evidence type="ECO:0000256" key="1">
    <source>
        <dbReference type="ARBA" id="ARBA00006596"/>
    </source>
</evidence>
<dbReference type="PROSITE" id="PS51085">
    <property type="entry name" value="2FE2S_FER_2"/>
    <property type="match status" value="1"/>
</dbReference>
<dbReference type="PROSITE" id="PS50082">
    <property type="entry name" value="WD_REPEATS_2"/>
    <property type="match status" value="3"/>
</dbReference>
<dbReference type="PROSITE" id="PS51379">
    <property type="entry name" value="4FE4S_FER_2"/>
    <property type="match status" value="2"/>
</dbReference>
<evidence type="ECO:0000256" key="3">
    <source>
        <dbReference type="ARBA" id="ARBA00022737"/>
    </source>
</evidence>
<dbReference type="InterPro" id="IPR001041">
    <property type="entry name" value="2Fe-2S_ferredoxin-type"/>
</dbReference>
<dbReference type="PROSITE" id="PS00198">
    <property type="entry name" value="4FE4S_FER_1"/>
    <property type="match status" value="1"/>
</dbReference>
<dbReference type="PROSITE" id="PS50294">
    <property type="entry name" value="WD_REPEATS_REGION"/>
    <property type="match status" value="2"/>
</dbReference>
<keyword evidence="3" id="KW-0677">Repeat</keyword>
<accession>A0ABQ8X3W2</accession>
<protein>
    <submittedName>
        <fullName evidence="9">Iron hydrogenase</fullName>
    </submittedName>
</protein>
<feature type="domain" description="2Fe-2S ferredoxin-type" evidence="7">
    <location>
        <begin position="495"/>
        <end position="577"/>
    </location>
</feature>
<evidence type="ECO:0000313" key="10">
    <source>
        <dbReference type="Proteomes" id="UP001150062"/>
    </source>
</evidence>
<comment type="caution">
    <text evidence="9">The sequence shown here is derived from an EMBL/GenBank/DDBJ whole genome shotgun (WGS) entry which is preliminary data.</text>
</comment>
<dbReference type="Proteomes" id="UP001150062">
    <property type="component" value="Unassembled WGS sequence"/>
</dbReference>
<feature type="repeat" description="WD" evidence="5">
    <location>
        <begin position="257"/>
        <end position="298"/>
    </location>
</feature>
<dbReference type="InterPro" id="IPR015943">
    <property type="entry name" value="WD40/YVTN_repeat-like_dom_sf"/>
</dbReference>
<evidence type="ECO:0000256" key="5">
    <source>
        <dbReference type="PROSITE-ProRule" id="PRU00221"/>
    </source>
</evidence>
<keyword evidence="4" id="KW-0479">Metal-binding</keyword>
<keyword evidence="10" id="KW-1185">Reference proteome</keyword>
<dbReference type="Gene3D" id="3.40.50.1780">
    <property type="match status" value="1"/>
</dbReference>
<evidence type="ECO:0000256" key="4">
    <source>
        <dbReference type="ARBA" id="ARBA00023014"/>
    </source>
</evidence>
<feature type="domain" description="Flavodoxin-like" evidence="6">
    <location>
        <begin position="1112"/>
        <end position="1255"/>
    </location>
</feature>
<dbReference type="Gene3D" id="3.30.70.20">
    <property type="match status" value="1"/>
</dbReference>
<evidence type="ECO:0000259" key="6">
    <source>
        <dbReference type="PROSITE" id="PS50902"/>
    </source>
</evidence>
<dbReference type="CDD" id="cd00200">
    <property type="entry name" value="WD40"/>
    <property type="match status" value="1"/>
</dbReference>
<dbReference type="PROSITE" id="PS50902">
    <property type="entry name" value="FLAVODOXIN_LIKE"/>
    <property type="match status" value="1"/>
</dbReference>
<dbReference type="InterPro" id="IPR001680">
    <property type="entry name" value="WD40_rpt"/>
</dbReference>
<dbReference type="SUPFAM" id="SSF50978">
    <property type="entry name" value="WD40 repeat-like"/>
    <property type="match status" value="2"/>
</dbReference>
<sequence>MFADDLILIIEGPISDFDKKIIIIFKIIQEFVRNPNTEKTSKSKTLSKIKYLGIRLKKEKNLQKNFEKVKDRFKKIEKNFSQQKLANGVKLQMFKSINISQLFYGLVIFNQNQKDFDSVDVWINKKIVELDPIFSLQGHTKNVTNITCTNENCYSASLDLSVRDWSLDTGLCLSEFNPYENKISALTFIKGTLITSNEKGLIRSWNPTTNDNIHTFKGHRGRVTVFEQDDNVQLFSGSTDSKILKWSLIDGTVSQDYSGHTDYITALKSVVKTNSLFSSSVDKTAICWDVETGKMKNLFKGHKDWIFDLSHDLEKQLLYTGSQDKTIKCWDIRSKKCIHTLFGHESAIISTKLHKQYLYTASWDGKIGVYNTKKPLEMPEFLIGHTGKLRCLSIFGDLLYSGGQDKTIRVWNLKNNKCKAILKGHKSPVSKICIPTMDITMSIGDEPTIYRWPSTKILRNKNEQQFKQLSKKEKARLEMKRENSQDLVSSVSNQENVEVTINGKKFQVNSKMNILEACRSVGFDIAALCYHPSLGAIGTCKCCVVDVKNDHSSNFKRACACGTDIWKGMEIKTDSPQVREQLMSAIADLRMKQKNRKLILELSKKDKLNESKLRQLLKTGMVGNKAKIGETLLDSLVTRASNRFIDETNLAIKIDHTKCIDCTRCVMVCSNLQGMNVYSSVPSLQNSLMPPINTKGKFLNDTMCISCGQCSVYCPSGAITEIDHSKKVETVLKSKKKLVIVGLAPSCRITLAEVFKLTPGSLTTGQCVHLLKLLGFHKVFDVQFTADLTIMEEGSELLHRLTDTTSTLPMFTSCCPGWINLVEKQYPDLIPHLSSCKSPQQMFGSTIKNYYAEKINIEPENIFCVTVMPCTAKKKELLREQFKNRKTGLKDVDLCLTVREIGRMVKRRGIEFAELVERAFDNPLGYSTGSASLFAASGGVMEAALRSAYWLKTGEEFPEMKFKPVRGLDGIKQATVDFDGKELKLAVVSGGKNIHKFLEPWGTKAFDYNFIEIMACPGGCIGGGGQPRSNLDIVPIRLKSVYSREKNLPSRSSHENPLIKRLYQDWLKKPYGQVAVKHLHTTYKRYVFPSEMDPNKNENTEKNKGLNADNSFLILYGSQTGTAEKAAEKIATIIKTKGQKVRFLEMNDYSHPINLKNEKFIIFVSSTFWDGSFPENAIKFWEKIQTLQPMSLNKVKYCAFGLGSTSYSRFNNAIKTLDSKLKELGANEVLPIGLSNREDKNGYLSVLSPWLKNMEKLLKKRGIRRLWKKK</sequence>
<organism evidence="9 10">
    <name type="scientific">Anaeramoeba flamelloides</name>
    <dbReference type="NCBI Taxonomy" id="1746091"/>
    <lineage>
        <taxon>Eukaryota</taxon>
        <taxon>Metamonada</taxon>
        <taxon>Anaeramoebidae</taxon>
        <taxon>Anaeramoeba</taxon>
    </lineage>
</organism>
<dbReference type="InterPro" id="IPR017896">
    <property type="entry name" value="4Fe4S_Fe-S-bd"/>
</dbReference>
<dbReference type="Pfam" id="PF00400">
    <property type="entry name" value="WD40"/>
    <property type="match status" value="5"/>
</dbReference>
<dbReference type="SUPFAM" id="SSF54292">
    <property type="entry name" value="2Fe-2S ferredoxin-like"/>
    <property type="match status" value="1"/>
</dbReference>
<keyword evidence="4" id="KW-0411">Iron-sulfur</keyword>
<feature type="domain" description="4Fe-4S ferredoxin-type" evidence="8">
    <location>
        <begin position="695"/>
        <end position="724"/>
    </location>
</feature>
<dbReference type="PRINTS" id="PR00369">
    <property type="entry name" value="FLAVODOXIN"/>
</dbReference>
<dbReference type="EMBL" id="JAOAOG010000337">
    <property type="protein sequence ID" value="KAJ6227214.1"/>
    <property type="molecule type" value="Genomic_DNA"/>
</dbReference>
<dbReference type="Gene3D" id="3.10.20.740">
    <property type="match status" value="1"/>
</dbReference>
<feature type="repeat" description="WD" evidence="5">
    <location>
        <begin position="299"/>
        <end position="340"/>
    </location>
</feature>
<dbReference type="InterPro" id="IPR036322">
    <property type="entry name" value="WD40_repeat_dom_sf"/>
</dbReference>
<keyword evidence="2 5" id="KW-0853">WD repeat</keyword>
<dbReference type="InterPro" id="IPR036991">
    <property type="entry name" value="Fe_hydrogenase_ssu_sf"/>
</dbReference>
<dbReference type="PROSITE" id="PS00678">
    <property type="entry name" value="WD_REPEATS_1"/>
    <property type="match status" value="1"/>
</dbReference>
<comment type="similarity">
    <text evidence="1">Belongs to the NARF family.</text>
</comment>
<dbReference type="InterPro" id="IPR009016">
    <property type="entry name" value="Fe_hydrogenase"/>
</dbReference>
<dbReference type="Gene3D" id="2.130.10.10">
    <property type="entry name" value="YVTN repeat-like/Quinoprotein amine dehydrogenase"/>
    <property type="match status" value="2"/>
</dbReference>
<dbReference type="InterPro" id="IPR003149">
    <property type="entry name" value="Fe_hydrogenase_ssu"/>
</dbReference>
<dbReference type="InterPro" id="IPR013352">
    <property type="entry name" value="Fe_hydrogenase_subset"/>
</dbReference>
<evidence type="ECO:0000256" key="2">
    <source>
        <dbReference type="ARBA" id="ARBA00022574"/>
    </source>
</evidence>
<dbReference type="NCBIfam" id="TIGR02512">
    <property type="entry name" value="FeFe_hydrog_A"/>
    <property type="match status" value="1"/>
</dbReference>
<dbReference type="Gene3D" id="3.40.950.10">
    <property type="entry name" value="Fe-only Hydrogenase (Larger Subunit), Chain L, domain 3"/>
    <property type="match status" value="1"/>
</dbReference>
<dbReference type="Gene3D" id="3.40.50.360">
    <property type="match status" value="1"/>
</dbReference>
<dbReference type="SUPFAM" id="SSF53920">
    <property type="entry name" value="Fe-only hydrogenase"/>
    <property type="match status" value="1"/>
</dbReference>
<evidence type="ECO:0000259" key="7">
    <source>
        <dbReference type="PROSITE" id="PS51085"/>
    </source>
</evidence>
<dbReference type="SUPFAM" id="SSF54862">
    <property type="entry name" value="4Fe-4S ferredoxins"/>
    <property type="match status" value="1"/>
</dbReference>
<gene>
    <name evidence="9" type="ORF">M0813_10122</name>
</gene>
<dbReference type="Pfam" id="PF13510">
    <property type="entry name" value="Fer2_4"/>
    <property type="match status" value="1"/>
</dbReference>
<dbReference type="Pfam" id="PF02906">
    <property type="entry name" value="Fe_hyd_lg_C"/>
    <property type="match status" value="1"/>
</dbReference>
<dbReference type="CDD" id="cd00207">
    <property type="entry name" value="fer2"/>
    <property type="match status" value="1"/>
</dbReference>
<evidence type="ECO:0000259" key="8">
    <source>
        <dbReference type="PROSITE" id="PS51379"/>
    </source>
</evidence>
<feature type="domain" description="4Fe-4S ferredoxin-type" evidence="8">
    <location>
        <begin position="650"/>
        <end position="680"/>
    </location>
</feature>
<dbReference type="PANTHER" id="PTHR11615">
    <property type="entry name" value="NITRATE, FORMATE, IRON DEHYDROGENASE"/>
    <property type="match status" value="1"/>
</dbReference>
<dbReference type="InterPro" id="IPR029039">
    <property type="entry name" value="Flavoprotein-like_sf"/>
</dbReference>
<proteinExistence type="inferred from homology"/>
<dbReference type="Gene3D" id="4.10.260.20">
    <property type="entry name" value="Iron hydrogenase, small subunit"/>
    <property type="match status" value="1"/>
</dbReference>
<dbReference type="PRINTS" id="PR00320">
    <property type="entry name" value="GPROTEINBRPT"/>
</dbReference>
<dbReference type="SMART" id="SM00902">
    <property type="entry name" value="Fe_hyd_SSU"/>
    <property type="match status" value="1"/>
</dbReference>
<dbReference type="InterPro" id="IPR020472">
    <property type="entry name" value="WD40_PAC1"/>
</dbReference>
<dbReference type="InterPro" id="IPR008254">
    <property type="entry name" value="Flavodoxin/NO_synth"/>
</dbReference>
<dbReference type="Pfam" id="PF02256">
    <property type="entry name" value="Fe_hyd_SSU"/>
    <property type="match status" value="1"/>
</dbReference>
<dbReference type="SUPFAM" id="SSF52218">
    <property type="entry name" value="Flavoproteins"/>
    <property type="match status" value="1"/>
</dbReference>
<dbReference type="Pfam" id="PF00258">
    <property type="entry name" value="Flavodoxin_1"/>
    <property type="match status" value="1"/>
</dbReference>
<feature type="repeat" description="WD" evidence="5">
    <location>
        <begin position="382"/>
        <end position="421"/>
    </location>
</feature>
<reference evidence="9" key="1">
    <citation type="submission" date="2022-08" db="EMBL/GenBank/DDBJ databases">
        <title>Novel sulfate-reducing endosymbionts in the free-living metamonad Anaeramoeba.</title>
        <authorList>
            <person name="Jerlstrom-Hultqvist J."/>
            <person name="Cepicka I."/>
            <person name="Gallot-Lavallee L."/>
            <person name="Salas-Leiva D."/>
            <person name="Curtis B.A."/>
            <person name="Zahonova K."/>
            <person name="Pipaliya S."/>
            <person name="Dacks J."/>
            <person name="Roger A.J."/>
        </authorList>
    </citation>
    <scope>NUCLEOTIDE SEQUENCE</scope>
    <source>
        <strain evidence="9">Schooner1</strain>
    </source>
</reference>
<dbReference type="InterPro" id="IPR017900">
    <property type="entry name" value="4Fe4S_Fe_S_CS"/>
</dbReference>
<dbReference type="InterPro" id="IPR019775">
    <property type="entry name" value="WD40_repeat_CS"/>
</dbReference>